<sequence>MLDKNKEYAGFSTPRKSGTQPSANFRRVKVLFEDDISYYVESLIENDTDSAGHGIRRSVKKHCYQLYDIRHELKTTLCKHDVLAMDHMIDALMSYQIFVKESAAKNVLRMMSDLLHQDY</sequence>
<comment type="caution">
    <text evidence="2">The sequence shown here is derived from an EMBL/GenBank/DDBJ whole genome shotgun (WGS) entry which is preliminary data.</text>
</comment>
<evidence type="ECO:0000256" key="1">
    <source>
        <dbReference type="SAM" id="MobiDB-lite"/>
    </source>
</evidence>
<proteinExistence type="predicted"/>
<evidence type="ECO:0000313" key="2">
    <source>
        <dbReference type="EMBL" id="KKK96984.1"/>
    </source>
</evidence>
<name>A0A0F9C3D4_9ZZZZ</name>
<organism evidence="2">
    <name type="scientific">marine sediment metagenome</name>
    <dbReference type="NCBI Taxonomy" id="412755"/>
    <lineage>
        <taxon>unclassified sequences</taxon>
        <taxon>metagenomes</taxon>
        <taxon>ecological metagenomes</taxon>
    </lineage>
</organism>
<protein>
    <submittedName>
        <fullName evidence="2">Uncharacterized protein</fullName>
    </submittedName>
</protein>
<reference evidence="2" key="1">
    <citation type="journal article" date="2015" name="Nature">
        <title>Complex archaea that bridge the gap between prokaryotes and eukaryotes.</title>
        <authorList>
            <person name="Spang A."/>
            <person name="Saw J.H."/>
            <person name="Jorgensen S.L."/>
            <person name="Zaremba-Niedzwiedzka K."/>
            <person name="Martijn J."/>
            <person name="Lind A.E."/>
            <person name="van Eijk R."/>
            <person name="Schleper C."/>
            <person name="Guy L."/>
            <person name="Ettema T.J."/>
        </authorList>
    </citation>
    <scope>NUCLEOTIDE SEQUENCE</scope>
</reference>
<accession>A0A0F9C3D4</accession>
<dbReference type="AlphaFoldDB" id="A0A0F9C3D4"/>
<feature type="region of interest" description="Disordered" evidence="1">
    <location>
        <begin position="1"/>
        <end position="21"/>
    </location>
</feature>
<dbReference type="EMBL" id="LAZR01046246">
    <property type="protein sequence ID" value="KKK96984.1"/>
    <property type="molecule type" value="Genomic_DNA"/>
</dbReference>
<gene>
    <name evidence="2" type="ORF">LCGC14_2657310</name>
</gene>